<dbReference type="PIRSF" id="PIRSF000097">
    <property type="entry name" value="AKR"/>
    <property type="match status" value="1"/>
</dbReference>
<dbReference type="InterPro" id="IPR036812">
    <property type="entry name" value="NAD(P)_OxRdtase_dom_sf"/>
</dbReference>
<evidence type="ECO:0000256" key="1">
    <source>
        <dbReference type="ARBA" id="ARBA00007905"/>
    </source>
</evidence>
<dbReference type="Gene3D" id="3.20.20.100">
    <property type="entry name" value="NADP-dependent oxidoreductase domain"/>
    <property type="match status" value="1"/>
</dbReference>
<dbReference type="CDD" id="cd19071">
    <property type="entry name" value="AKR_AKR1-5-like"/>
    <property type="match status" value="1"/>
</dbReference>
<sequence>MIPQITLNNGAKMPVLALGTSKMCGDEVHRAIAAAIDSGYRHIDCAHVYGNEKQVGEAIQAKIKDGSVTREELFITGKLWSSFSRPEHMEKAIDRSLRNMQMDYFDLYLIHWPIPLVHCGFEKLIPLDQTGKKIIDKDANYVKTWKAMKHFVESGKARAVGVSNFNSIQISRLLRESDVIPAVNQIEVHPYLNQEKLIAFCHDREVVVTGYCCMGSRDRPSVLASGINLLEDDVMVRLAAKYGKSPAQIALRFGVQRGIGVVAKSATPSRILENTKIFDFVLSEEDMTALMALDRDFKIMSYFSTDNPAYDPYRANYREDDEGFPVL</sequence>
<dbReference type="PRINTS" id="PR00069">
    <property type="entry name" value="ALDKETRDTASE"/>
</dbReference>
<organism evidence="3 4">
    <name type="scientific">Clavelina lepadiformis</name>
    <name type="common">Light-bulb sea squirt</name>
    <name type="synonym">Ascidia lepadiformis</name>
    <dbReference type="NCBI Taxonomy" id="159417"/>
    <lineage>
        <taxon>Eukaryota</taxon>
        <taxon>Metazoa</taxon>
        <taxon>Chordata</taxon>
        <taxon>Tunicata</taxon>
        <taxon>Ascidiacea</taxon>
        <taxon>Aplousobranchia</taxon>
        <taxon>Clavelinidae</taxon>
        <taxon>Clavelina</taxon>
    </lineage>
</organism>
<dbReference type="PANTHER" id="PTHR11732">
    <property type="entry name" value="ALDO/KETO REDUCTASE"/>
    <property type="match status" value="1"/>
</dbReference>
<dbReference type="SUPFAM" id="SSF51430">
    <property type="entry name" value="NAD(P)-linked oxidoreductase"/>
    <property type="match status" value="1"/>
</dbReference>
<proteinExistence type="inferred from homology"/>
<dbReference type="Pfam" id="PF00248">
    <property type="entry name" value="Aldo_ket_red"/>
    <property type="match status" value="1"/>
</dbReference>
<protein>
    <recommendedName>
        <fullName evidence="2">NADP-dependent oxidoreductase domain-containing protein</fullName>
    </recommendedName>
</protein>
<accession>A0ABP0GU88</accession>
<dbReference type="PROSITE" id="PS00798">
    <property type="entry name" value="ALDOKETO_REDUCTASE_1"/>
    <property type="match status" value="1"/>
</dbReference>
<keyword evidence="4" id="KW-1185">Reference proteome</keyword>
<dbReference type="PROSITE" id="PS00062">
    <property type="entry name" value="ALDOKETO_REDUCTASE_2"/>
    <property type="match status" value="1"/>
</dbReference>
<dbReference type="InterPro" id="IPR023210">
    <property type="entry name" value="NADP_OxRdtase_dom"/>
</dbReference>
<evidence type="ECO:0000313" key="4">
    <source>
        <dbReference type="Proteomes" id="UP001642483"/>
    </source>
</evidence>
<reference evidence="3 4" key="1">
    <citation type="submission" date="2024-02" db="EMBL/GenBank/DDBJ databases">
        <authorList>
            <person name="Daric V."/>
            <person name="Darras S."/>
        </authorList>
    </citation>
    <scope>NUCLEOTIDE SEQUENCE [LARGE SCALE GENOMIC DNA]</scope>
</reference>
<dbReference type="InterPro" id="IPR018170">
    <property type="entry name" value="Aldo/ket_reductase_CS"/>
</dbReference>
<name>A0ABP0GU88_CLALP</name>
<dbReference type="Proteomes" id="UP001642483">
    <property type="component" value="Unassembled WGS sequence"/>
</dbReference>
<evidence type="ECO:0000313" key="3">
    <source>
        <dbReference type="EMBL" id="CAK8693840.1"/>
    </source>
</evidence>
<dbReference type="InterPro" id="IPR020471">
    <property type="entry name" value="AKR"/>
</dbReference>
<comment type="similarity">
    <text evidence="1">Belongs to the aldo/keto reductase family.</text>
</comment>
<comment type="caution">
    <text evidence="3">The sequence shown here is derived from an EMBL/GenBank/DDBJ whole genome shotgun (WGS) entry which is preliminary data.</text>
</comment>
<dbReference type="EMBL" id="CAWYQH010000141">
    <property type="protein sequence ID" value="CAK8693840.1"/>
    <property type="molecule type" value="Genomic_DNA"/>
</dbReference>
<dbReference type="PROSITE" id="PS00063">
    <property type="entry name" value="ALDOKETO_REDUCTASE_3"/>
    <property type="match status" value="1"/>
</dbReference>
<feature type="domain" description="NADP-dependent oxidoreductase" evidence="2">
    <location>
        <begin position="22"/>
        <end position="293"/>
    </location>
</feature>
<evidence type="ECO:0000259" key="2">
    <source>
        <dbReference type="Pfam" id="PF00248"/>
    </source>
</evidence>
<gene>
    <name evidence="3" type="ORF">CVLEPA_LOCUS27133</name>
</gene>